<keyword evidence="1 5" id="KW-1003">Cell membrane</keyword>
<evidence type="ECO:0000313" key="6">
    <source>
        <dbReference type="EMBL" id="EMT54028.1"/>
    </source>
</evidence>
<name>M8DKA4_9BACL</name>
<comment type="subcellular location">
    <subcellularLocation>
        <location evidence="5">Cell membrane</location>
        <topology evidence="5">Multi-pass membrane protein</topology>
    </subcellularLocation>
</comment>
<comment type="caution">
    <text evidence="6">The sequence shown here is derived from an EMBL/GenBank/DDBJ whole genome shotgun (WGS) entry which is preliminary data.</text>
</comment>
<accession>M8DKA4</accession>
<evidence type="ECO:0000256" key="1">
    <source>
        <dbReference type="ARBA" id="ARBA00022475"/>
    </source>
</evidence>
<proteinExistence type="inferred from homology"/>
<evidence type="ECO:0000256" key="3">
    <source>
        <dbReference type="ARBA" id="ARBA00022989"/>
    </source>
</evidence>
<dbReference type="HAMAP" id="MF_01874">
    <property type="entry name" value="UPF0756"/>
    <property type="match status" value="1"/>
</dbReference>
<dbReference type="Pfam" id="PF04284">
    <property type="entry name" value="DUF441"/>
    <property type="match status" value="1"/>
</dbReference>
<gene>
    <name evidence="6" type="ORF">I532_00440</name>
</gene>
<sequence>MKAGLGRYKTGFSHEKIATTPLYSGIIGAKRKRVFVNMDIINLMLLALLAMGILGNNSAVSIAVAVLLLVRLLHVEKAFPFLEQYGLQIGIIVLTIGVLAPLASGKISPQTILSIFTHWQSIVAVFVGIFVAYLGGRGVTLMTANPLVVTGILLGTIIGVTFFRGVPVGPLIAAGMLAFILQFFPK</sequence>
<dbReference type="STRING" id="1300222.I532_00440"/>
<keyword evidence="3 5" id="KW-1133">Transmembrane helix</keyword>
<evidence type="ECO:0000256" key="4">
    <source>
        <dbReference type="ARBA" id="ARBA00023136"/>
    </source>
</evidence>
<feature type="transmembrane region" description="Helical" evidence="5">
    <location>
        <begin position="40"/>
        <end position="73"/>
    </location>
</feature>
<keyword evidence="2 5" id="KW-0812">Transmembrane</keyword>
<feature type="transmembrane region" description="Helical" evidence="5">
    <location>
        <begin position="148"/>
        <end position="181"/>
    </location>
</feature>
<dbReference type="InterPro" id="IPR007382">
    <property type="entry name" value="UPF0756_TM"/>
</dbReference>
<feature type="transmembrane region" description="Helical" evidence="5">
    <location>
        <begin position="85"/>
        <end position="103"/>
    </location>
</feature>
<dbReference type="PANTHER" id="PTHR38452:SF1">
    <property type="entry name" value="UPF0756 MEMBRANE PROTEIN YEAL"/>
    <property type="match status" value="1"/>
</dbReference>
<evidence type="ECO:0000256" key="2">
    <source>
        <dbReference type="ARBA" id="ARBA00022692"/>
    </source>
</evidence>
<feature type="transmembrane region" description="Helical" evidence="5">
    <location>
        <begin position="115"/>
        <end position="136"/>
    </location>
</feature>
<organism evidence="6 7">
    <name type="scientific">Brevibacillus borstelensis AK1</name>
    <dbReference type="NCBI Taxonomy" id="1300222"/>
    <lineage>
        <taxon>Bacteria</taxon>
        <taxon>Bacillati</taxon>
        <taxon>Bacillota</taxon>
        <taxon>Bacilli</taxon>
        <taxon>Bacillales</taxon>
        <taxon>Paenibacillaceae</taxon>
        <taxon>Brevibacillus</taxon>
    </lineage>
</organism>
<keyword evidence="4 5" id="KW-0472">Membrane</keyword>
<evidence type="ECO:0000256" key="5">
    <source>
        <dbReference type="HAMAP-Rule" id="MF_01874"/>
    </source>
</evidence>
<evidence type="ECO:0000313" key="7">
    <source>
        <dbReference type="Proteomes" id="UP000012081"/>
    </source>
</evidence>
<dbReference type="AlphaFoldDB" id="M8DKA4"/>
<dbReference type="PANTHER" id="PTHR38452">
    <property type="entry name" value="UPF0756 MEMBRANE PROTEIN YEAL"/>
    <property type="match status" value="1"/>
</dbReference>
<comment type="similarity">
    <text evidence="5">Belongs to the UPF0756 family.</text>
</comment>
<dbReference type="GO" id="GO:0005886">
    <property type="term" value="C:plasma membrane"/>
    <property type="evidence" value="ECO:0007669"/>
    <property type="project" value="UniProtKB-SubCell"/>
</dbReference>
<reference evidence="6 7" key="1">
    <citation type="submission" date="2013-03" db="EMBL/GenBank/DDBJ databases">
        <title>Assembly of a new bacterial strain Brevibacillus borstelensis AK1.</title>
        <authorList>
            <person name="Rajan I."/>
            <person name="PoliReddy D."/>
            <person name="Sugumar T."/>
            <person name="Rathinam K."/>
            <person name="Alqarawi S."/>
            <person name="Khalil A.B."/>
            <person name="Sivakumar N."/>
        </authorList>
    </citation>
    <scope>NUCLEOTIDE SEQUENCE [LARGE SCALE GENOMIC DNA]</scope>
    <source>
        <strain evidence="6 7">AK1</strain>
    </source>
</reference>
<protein>
    <recommendedName>
        <fullName evidence="5">UPF0756 membrane protein I532_00440</fullName>
    </recommendedName>
</protein>
<dbReference type="Proteomes" id="UP000012081">
    <property type="component" value="Unassembled WGS sequence"/>
</dbReference>
<dbReference type="EMBL" id="APBN01000001">
    <property type="protein sequence ID" value="EMT54028.1"/>
    <property type="molecule type" value="Genomic_DNA"/>
</dbReference>
<dbReference type="PATRIC" id="fig|1300222.3.peg.92"/>
<keyword evidence="7" id="KW-1185">Reference proteome</keyword>